<keyword evidence="3 5" id="KW-0378">Hydrolase</keyword>
<evidence type="ECO:0000256" key="3">
    <source>
        <dbReference type="ARBA" id="ARBA00022801"/>
    </source>
</evidence>
<evidence type="ECO:0000256" key="4">
    <source>
        <dbReference type="ARBA" id="ARBA00022842"/>
    </source>
</evidence>
<dbReference type="InterPro" id="IPR000086">
    <property type="entry name" value="NUDIX_hydrolase_dom"/>
</dbReference>
<organism evidence="7 8">
    <name type="scientific">Sphaerisporangium rhizosphaerae</name>
    <dbReference type="NCBI Taxonomy" id="2269375"/>
    <lineage>
        <taxon>Bacteria</taxon>
        <taxon>Bacillati</taxon>
        <taxon>Actinomycetota</taxon>
        <taxon>Actinomycetes</taxon>
        <taxon>Streptosporangiales</taxon>
        <taxon>Streptosporangiaceae</taxon>
        <taxon>Sphaerisporangium</taxon>
    </lineage>
</organism>
<dbReference type="PANTHER" id="PTHR43046:SF12">
    <property type="entry name" value="GDP-MANNOSE MANNOSYL HYDROLASE"/>
    <property type="match status" value="1"/>
</dbReference>
<keyword evidence="8" id="KW-1185">Reference proteome</keyword>
<dbReference type="Gene3D" id="3.90.79.10">
    <property type="entry name" value="Nucleoside Triphosphate Pyrophosphohydrolase"/>
    <property type="match status" value="1"/>
</dbReference>
<dbReference type="PANTHER" id="PTHR43046">
    <property type="entry name" value="GDP-MANNOSE MANNOSYL HYDROLASE"/>
    <property type="match status" value="1"/>
</dbReference>
<comment type="cofactor">
    <cofactor evidence="1">
        <name>Mg(2+)</name>
        <dbReference type="ChEBI" id="CHEBI:18420"/>
    </cofactor>
</comment>
<dbReference type="InterPro" id="IPR020084">
    <property type="entry name" value="NUDIX_hydrolase_CS"/>
</dbReference>
<dbReference type="InterPro" id="IPR015797">
    <property type="entry name" value="NUDIX_hydrolase-like_dom_sf"/>
</dbReference>
<dbReference type="SUPFAM" id="SSF55811">
    <property type="entry name" value="Nudix"/>
    <property type="match status" value="1"/>
</dbReference>
<dbReference type="CDD" id="cd18876">
    <property type="entry name" value="NUDIX_Hydrolase"/>
    <property type="match status" value="1"/>
</dbReference>
<evidence type="ECO:0000313" key="8">
    <source>
        <dbReference type="Proteomes" id="UP001596496"/>
    </source>
</evidence>
<dbReference type="PRINTS" id="PR00502">
    <property type="entry name" value="NUDIXFAMILY"/>
</dbReference>
<sequence length="159" mass="16877">MDDPDLAFIAGLPRVRAAAGALIRDDAGRVLVVRPTYKPGWDIPGGMIELDESPRAACAREIKEELGIVASLGAMLSVDWVPPRPPWDGGLMFVFDGGVITAAQAADIRLAADELDGFMFAASEQFDDLLPSSLARRVTGSLHRLGAGACYLEDGLPVD</sequence>
<evidence type="ECO:0000259" key="6">
    <source>
        <dbReference type="PROSITE" id="PS51462"/>
    </source>
</evidence>
<evidence type="ECO:0000256" key="5">
    <source>
        <dbReference type="RuleBase" id="RU003476"/>
    </source>
</evidence>
<dbReference type="Pfam" id="PF00293">
    <property type="entry name" value="NUDIX"/>
    <property type="match status" value="1"/>
</dbReference>
<dbReference type="InterPro" id="IPR020476">
    <property type="entry name" value="Nudix_hydrolase"/>
</dbReference>
<comment type="similarity">
    <text evidence="2 5">Belongs to the Nudix hydrolase family.</text>
</comment>
<evidence type="ECO:0000256" key="1">
    <source>
        <dbReference type="ARBA" id="ARBA00001946"/>
    </source>
</evidence>
<evidence type="ECO:0000256" key="2">
    <source>
        <dbReference type="ARBA" id="ARBA00005582"/>
    </source>
</evidence>
<gene>
    <name evidence="7" type="ORF">ACFQSB_17215</name>
</gene>
<proteinExistence type="inferred from homology"/>
<comment type="caution">
    <text evidence="7">The sequence shown here is derived from an EMBL/GenBank/DDBJ whole genome shotgun (WGS) entry which is preliminary data.</text>
</comment>
<dbReference type="Proteomes" id="UP001596496">
    <property type="component" value="Unassembled WGS sequence"/>
</dbReference>
<dbReference type="EMBL" id="JBHTCG010000010">
    <property type="protein sequence ID" value="MFC7383961.1"/>
    <property type="molecule type" value="Genomic_DNA"/>
</dbReference>
<dbReference type="PROSITE" id="PS00893">
    <property type="entry name" value="NUDIX_BOX"/>
    <property type="match status" value="1"/>
</dbReference>
<dbReference type="RefSeq" id="WP_380827557.1">
    <property type="nucleotide sequence ID" value="NZ_JBHTCG010000010.1"/>
</dbReference>
<name>A0ABW2P652_9ACTN</name>
<accession>A0ABW2P652</accession>
<reference evidence="8" key="1">
    <citation type="journal article" date="2019" name="Int. J. Syst. Evol. Microbiol.">
        <title>The Global Catalogue of Microorganisms (GCM) 10K type strain sequencing project: providing services to taxonomists for standard genome sequencing and annotation.</title>
        <authorList>
            <consortium name="The Broad Institute Genomics Platform"/>
            <consortium name="The Broad Institute Genome Sequencing Center for Infectious Disease"/>
            <person name="Wu L."/>
            <person name="Ma J."/>
        </authorList>
    </citation>
    <scope>NUCLEOTIDE SEQUENCE [LARGE SCALE GENOMIC DNA]</scope>
    <source>
        <strain evidence="8">CECT 7649</strain>
    </source>
</reference>
<dbReference type="PROSITE" id="PS51462">
    <property type="entry name" value="NUDIX"/>
    <property type="match status" value="1"/>
</dbReference>
<keyword evidence="4" id="KW-0460">Magnesium</keyword>
<feature type="domain" description="Nudix hydrolase" evidence="6">
    <location>
        <begin position="13"/>
        <end position="144"/>
    </location>
</feature>
<evidence type="ECO:0000313" key="7">
    <source>
        <dbReference type="EMBL" id="MFC7383961.1"/>
    </source>
</evidence>
<protein>
    <submittedName>
        <fullName evidence="7">NUDIX domain-containing protein</fullName>
    </submittedName>
</protein>